<dbReference type="EMBL" id="FWEW01000793">
    <property type="protein sequence ID" value="SLM35675.1"/>
    <property type="molecule type" value="Genomic_DNA"/>
</dbReference>
<dbReference type="Gene3D" id="3.30.70.270">
    <property type="match status" value="2"/>
</dbReference>
<sequence>MISTVDCSSFFYQWRVKTEHRHRLAVISHRGQEIFNVAVMGYRNSPSYVQRMIDQVLRPHQAYSRAYVDDIVIYSRSLLEHVDHLKAVFQTLYERNIALKPTKSFIGYPSVQLLGQKVDAFGLSTATEKLQAISELEFLKSLKQLEIYLGMTGYLRQYIPFYAQVSAPLQS</sequence>
<dbReference type="InterPro" id="IPR051320">
    <property type="entry name" value="Viral_Replic_Matur_Polypro"/>
</dbReference>
<dbReference type="SUPFAM" id="SSF56672">
    <property type="entry name" value="DNA/RNA polymerases"/>
    <property type="match status" value="1"/>
</dbReference>
<proteinExistence type="predicted"/>
<dbReference type="PANTHER" id="PTHR33064:SF29">
    <property type="entry name" value="PEPTIDASE A2 DOMAIN-CONTAINING PROTEIN-RELATED"/>
    <property type="match status" value="1"/>
</dbReference>
<dbReference type="PANTHER" id="PTHR33064">
    <property type="entry name" value="POL PROTEIN"/>
    <property type="match status" value="1"/>
</dbReference>
<reference evidence="3" key="1">
    <citation type="submission" date="2017-03" db="EMBL/GenBank/DDBJ databases">
        <authorList>
            <person name="Sharma R."/>
            <person name="Thines M."/>
        </authorList>
    </citation>
    <scope>NUCLEOTIDE SEQUENCE [LARGE SCALE GENOMIC DNA]</scope>
</reference>
<keyword evidence="3" id="KW-1185">Reference proteome</keyword>
<dbReference type="InterPro" id="IPR043128">
    <property type="entry name" value="Rev_trsase/Diguanyl_cyclase"/>
</dbReference>
<dbReference type="AlphaFoldDB" id="A0A1W5CY66"/>
<name>A0A1W5CY66_9LECA</name>
<dbReference type="Proteomes" id="UP000192927">
    <property type="component" value="Unassembled WGS sequence"/>
</dbReference>
<evidence type="ECO:0000259" key="1">
    <source>
        <dbReference type="Pfam" id="PF00078"/>
    </source>
</evidence>
<evidence type="ECO:0000313" key="3">
    <source>
        <dbReference type="Proteomes" id="UP000192927"/>
    </source>
</evidence>
<dbReference type="CDD" id="cd01647">
    <property type="entry name" value="RT_LTR"/>
    <property type="match status" value="1"/>
</dbReference>
<dbReference type="InterPro" id="IPR000477">
    <property type="entry name" value="RT_dom"/>
</dbReference>
<dbReference type="Pfam" id="PF00078">
    <property type="entry name" value="RVT_1"/>
    <property type="match status" value="1"/>
</dbReference>
<protein>
    <submittedName>
        <fullName evidence="2">Probable transposable element</fullName>
    </submittedName>
</protein>
<dbReference type="Gene3D" id="3.10.10.10">
    <property type="entry name" value="HIV Type 1 Reverse Transcriptase, subunit A, domain 1"/>
    <property type="match status" value="1"/>
</dbReference>
<organism evidence="2 3">
    <name type="scientific">Lasallia pustulata</name>
    <dbReference type="NCBI Taxonomy" id="136370"/>
    <lineage>
        <taxon>Eukaryota</taxon>
        <taxon>Fungi</taxon>
        <taxon>Dikarya</taxon>
        <taxon>Ascomycota</taxon>
        <taxon>Pezizomycotina</taxon>
        <taxon>Lecanoromycetes</taxon>
        <taxon>OSLEUM clade</taxon>
        <taxon>Umbilicariomycetidae</taxon>
        <taxon>Umbilicariales</taxon>
        <taxon>Umbilicariaceae</taxon>
        <taxon>Lasallia</taxon>
    </lineage>
</organism>
<evidence type="ECO:0000313" key="2">
    <source>
        <dbReference type="EMBL" id="SLM35675.1"/>
    </source>
</evidence>
<accession>A0A1W5CY66</accession>
<dbReference type="InterPro" id="IPR043502">
    <property type="entry name" value="DNA/RNA_pol_sf"/>
</dbReference>
<feature type="domain" description="Reverse transcriptase" evidence="1">
    <location>
        <begin position="2"/>
        <end position="117"/>
    </location>
</feature>